<proteinExistence type="inferred from homology"/>
<evidence type="ECO:0000256" key="5">
    <source>
        <dbReference type="ARBA" id="ARBA00022692"/>
    </source>
</evidence>
<evidence type="ECO:0000313" key="10">
    <source>
        <dbReference type="EMBL" id="ORX44686.1"/>
    </source>
</evidence>
<organism evidence="10 11">
    <name type="scientific">Piromyces finnis</name>
    <dbReference type="NCBI Taxonomy" id="1754191"/>
    <lineage>
        <taxon>Eukaryota</taxon>
        <taxon>Fungi</taxon>
        <taxon>Fungi incertae sedis</taxon>
        <taxon>Chytridiomycota</taxon>
        <taxon>Chytridiomycota incertae sedis</taxon>
        <taxon>Neocallimastigomycetes</taxon>
        <taxon>Neocallimastigales</taxon>
        <taxon>Neocallimastigaceae</taxon>
        <taxon>Piromyces</taxon>
    </lineage>
</organism>
<dbReference type="EMBL" id="MCFH01000044">
    <property type="protein sequence ID" value="ORX44686.1"/>
    <property type="molecule type" value="Genomic_DNA"/>
</dbReference>
<dbReference type="Proteomes" id="UP000193719">
    <property type="component" value="Unassembled WGS sequence"/>
</dbReference>
<keyword evidence="7" id="KW-1133">Transmembrane helix</keyword>
<keyword evidence="8" id="KW-0472">Membrane</keyword>
<evidence type="ECO:0000256" key="1">
    <source>
        <dbReference type="ARBA" id="ARBA00004606"/>
    </source>
</evidence>
<evidence type="ECO:0008006" key="12">
    <source>
        <dbReference type="Google" id="ProtNLM"/>
    </source>
</evidence>
<comment type="similarity">
    <text evidence="2">Belongs to the MNN1/MNT family.</text>
</comment>
<dbReference type="STRING" id="1754191.A0A1Y1V0M1"/>
<accession>A0A1Y1V0M1</accession>
<comment type="caution">
    <text evidence="10">The sequence shown here is derived from an EMBL/GenBank/DDBJ whole genome shotgun (WGS) entry which is preliminary data.</text>
</comment>
<evidence type="ECO:0000256" key="8">
    <source>
        <dbReference type="ARBA" id="ARBA00023136"/>
    </source>
</evidence>
<keyword evidence="3" id="KW-0328">Glycosyltransferase</keyword>
<evidence type="ECO:0000256" key="2">
    <source>
        <dbReference type="ARBA" id="ARBA00009105"/>
    </source>
</evidence>
<evidence type="ECO:0000256" key="6">
    <source>
        <dbReference type="ARBA" id="ARBA00022968"/>
    </source>
</evidence>
<reference evidence="10 11" key="2">
    <citation type="submission" date="2016-08" db="EMBL/GenBank/DDBJ databases">
        <title>Pervasive Adenine N6-methylation of Active Genes in Fungi.</title>
        <authorList>
            <consortium name="DOE Joint Genome Institute"/>
            <person name="Mondo S.J."/>
            <person name="Dannebaum R.O."/>
            <person name="Kuo R.C."/>
            <person name="Labutti K."/>
            <person name="Haridas S."/>
            <person name="Kuo A."/>
            <person name="Salamov A."/>
            <person name="Ahrendt S.R."/>
            <person name="Lipzen A."/>
            <person name="Sullivan W."/>
            <person name="Andreopoulos W.B."/>
            <person name="Clum A."/>
            <person name="Lindquist E."/>
            <person name="Daum C."/>
            <person name="Ramamoorthy G.K."/>
            <person name="Gryganskyi A."/>
            <person name="Culley D."/>
            <person name="Magnuson J.K."/>
            <person name="James T.Y."/>
            <person name="O'Malley M.A."/>
            <person name="Stajich J.E."/>
            <person name="Spatafora J.W."/>
            <person name="Visel A."/>
            <person name="Grigoriev I.V."/>
        </authorList>
    </citation>
    <scope>NUCLEOTIDE SEQUENCE [LARGE SCALE GENOMIC DNA]</scope>
    <source>
        <strain evidence="11">finn</strain>
    </source>
</reference>
<dbReference type="GO" id="GO:0000033">
    <property type="term" value="F:alpha-1,3-mannosyltransferase activity"/>
    <property type="evidence" value="ECO:0007669"/>
    <property type="project" value="TreeGrafter"/>
</dbReference>
<keyword evidence="11" id="KW-1185">Reference proteome</keyword>
<keyword evidence="9" id="KW-0325">Glycoprotein</keyword>
<gene>
    <name evidence="10" type="ORF">BCR36DRAFT_334292</name>
</gene>
<dbReference type="InterPro" id="IPR029044">
    <property type="entry name" value="Nucleotide-diphossugar_trans"/>
</dbReference>
<protein>
    <recommendedName>
        <fullName evidence="12">Nucleotide-diphospho-sugar transferase domain-containing protein</fullName>
    </recommendedName>
</protein>
<dbReference type="GO" id="GO:0005794">
    <property type="term" value="C:Golgi apparatus"/>
    <property type="evidence" value="ECO:0007669"/>
    <property type="project" value="TreeGrafter"/>
</dbReference>
<dbReference type="Pfam" id="PF11051">
    <property type="entry name" value="Mannosyl_trans3"/>
    <property type="match status" value="1"/>
</dbReference>
<keyword evidence="6" id="KW-0735">Signal-anchor</keyword>
<keyword evidence="4" id="KW-0808">Transferase</keyword>
<evidence type="ECO:0000256" key="7">
    <source>
        <dbReference type="ARBA" id="ARBA00022989"/>
    </source>
</evidence>
<evidence type="ECO:0000256" key="4">
    <source>
        <dbReference type="ARBA" id="ARBA00022679"/>
    </source>
</evidence>
<dbReference type="PANTHER" id="PTHR31392:SF1">
    <property type="entry name" value="ALPHA-1,3-MANNOSYLTRANSFERASE MNN1-RELATED"/>
    <property type="match status" value="1"/>
</dbReference>
<feature type="non-terminal residue" evidence="10">
    <location>
        <position position="341"/>
    </location>
</feature>
<comment type="subcellular location">
    <subcellularLocation>
        <location evidence="1">Membrane</location>
        <topology evidence="1">Single-pass type II membrane protein</topology>
    </subcellularLocation>
</comment>
<dbReference type="Gene3D" id="3.90.550.10">
    <property type="entry name" value="Spore Coat Polysaccharide Biosynthesis Protein SpsA, Chain A"/>
    <property type="match status" value="1"/>
</dbReference>
<evidence type="ECO:0000256" key="9">
    <source>
        <dbReference type="ARBA" id="ARBA00023180"/>
    </source>
</evidence>
<dbReference type="InterPro" id="IPR022751">
    <property type="entry name" value="Alpha_mannosyltransferase"/>
</dbReference>
<reference evidence="10 11" key="1">
    <citation type="submission" date="2016-08" db="EMBL/GenBank/DDBJ databases">
        <title>Genomes of anaerobic fungi encode conserved fungal cellulosomes for biomass hydrolysis.</title>
        <authorList>
            <consortium name="DOE Joint Genome Institute"/>
            <person name="Haitjema C.H."/>
            <person name="Gilmore S.P."/>
            <person name="Henske J.K."/>
            <person name="Solomon K.V."/>
            <person name="De Groot R."/>
            <person name="Kuo A."/>
            <person name="Mondo S.J."/>
            <person name="Salamov A.A."/>
            <person name="Labutti K."/>
            <person name="Zhao Z."/>
            <person name="Chiniquy J."/>
            <person name="Barry K."/>
            <person name="Brewer H.M."/>
            <person name="Purvine S.O."/>
            <person name="Wright A.T."/>
            <person name="Boxma B."/>
            <person name="Van Alen T."/>
            <person name="Hackstein J.H."/>
            <person name="Baker S.E."/>
            <person name="Grigoriev I.V."/>
            <person name="O'Malley M.A."/>
        </authorList>
    </citation>
    <scope>NUCLEOTIDE SEQUENCE [LARGE SCALE GENOMIC DNA]</scope>
    <source>
        <strain evidence="11">finn</strain>
    </source>
</reference>
<dbReference type="GO" id="GO:0016020">
    <property type="term" value="C:membrane"/>
    <property type="evidence" value="ECO:0007669"/>
    <property type="project" value="UniProtKB-SubCell"/>
</dbReference>
<evidence type="ECO:0000313" key="11">
    <source>
        <dbReference type="Proteomes" id="UP000193719"/>
    </source>
</evidence>
<evidence type="ECO:0000256" key="3">
    <source>
        <dbReference type="ARBA" id="ARBA00022676"/>
    </source>
</evidence>
<dbReference type="AlphaFoldDB" id="A0A1Y1V0M1"/>
<sequence length="341" mass="40328">MKSFNGRGIVISTGNKHFRYAKSTIDILRNIHNCTLPIEIIYNGDNDLSKENQKQLQNFKNIFLTDFSNYFDNDIINISGWAIKPFAILASRFEEIILLDADVLYLRNPEELFEEKGYIKTGTFFFRDRTLFPGSNPASVWLKEWMINPLPETRNSRFWNEKTYHEMESSTVVIHKTKTILGLLNTCILNEQKYRDEVVYKLVYGDKETFWIGFDMARQSYYMNPSPSVFFGEILTKKNKKNVKNKTLRFCGHNGHMLENGKLLYWNGHLIRDKNHVNRFSKLVNFTSYYIESKHNNWTPGLSCLKLEKNKINKKLIPFDLELRNTFDKILERENQNHYII</sequence>
<dbReference type="PANTHER" id="PTHR31392">
    <property type="entry name" value="ALPHA-1,3-MANNOSYLTRANSFERASE MNN1-RELATED"/>
    <property type="match status" value="1"/>
</dbReference>
<dbReference type="OrthoDB" id="430354at2759"/>
<keyword evidence="5" id="KW-0812">Transmembrane</keyword>
<dbReference type="SUPFAM" id="SSF53448">
    <property type="entry name" value="Nucleotide-diphospho-sugar transferases"/>
    <property type="match status" value="1"/>
</dbReference>
<dbReference type="GO" id="GO:0006493">
    <property type="term" value="P:protein O-linked glycosylation"/>
    <property type="evidence" value="ECO:0007669"/>
    <property type="project" value="TreeGrafter"/>
</dbReference>
<name>A0A1Y1V0M1_9FUNG</name>